<dbReference type="SUPFAM" id="SSF53850">
    <property type="entry name" value="Periplasmic binding protein-like II"/>
    <property type="match status" value="1"/>
</dbReference>
<dbReference type="eggNOG" id="COG0226">
    <property type="taxonomic scope" value="Bacteria"/>
</dbReference>
<evidence type="ECO:0000256" key="1">
    <source>
        <dbReference type="SAM" id="SignalP"/>
    </source>
</evidence>
<evidence type="ECO:0000313" key="3">
    <source>
        <dbReference type="Proteomes" id="UP000005090"/>
    </source>
</evidence>
<dbReference type="EMBL" id="CM001475">
    <property type="protein sequence ID" value="EIC30244.1"/>
    <property type="molecule type" value="Genomic_DNA"/>
</dbReference>
<evidence type="ECO:0000313" key="2">
    <source>
        <dbReference type="EMBL" id="EIC30244.1"/>
    </source>
</evidence>
<feature type="chain" id="PRO_5003612232" description="PBP domain-containing protein" evidence="1">
    <location>
        <begin position="26"/>
        <end position="143"/>
    </location>
</feature>
<reference evidence="2 3" key="1">
    <citation type="journal article" date="2013" name="Genome Announc.">
        <title>Genome Sequence of the Obligate Gammaproteobacterial Methanotroph Methylomicrobium album Strain BG8.</title>
        <authorList>
            <person name="Kits K.D."/>
            <person name="Kalyuzhnaya M.G."/>
            <person name="Klotz M.G."/>
            <person name="Jetten M.S."/>
            <person name="Op den Camp H.J."/>
            <person name="Vuilleumier S."/>
            <person name="Bringel F."/>
            <person name="Dispirito A.A."/>
            <person name="Murrell J.C."/>
            <person name="Bruce D."/>
            <person name="Cheng J.F."/>
            <person name="Copeland A."/>
            <person name="Goodwin L."/>
            <person name="Hauser L."/>
            <person name="Lajus A."/>
            <person name="Land M.L."/>
            <person name="Lapidus A."/>
            <person name="Lucas S."/>
            <person name="Medigue C."/>
            <person name="Pitluck S."/>
            <person name="Woyke T."/>
            <person name="Zeytun A."/>
            <person name="Stein L.Y."/>
        </authorList>
    </citation>
    <scope>NUCLEOTIDE SEQUENCE [LARGE SCALE GENOMIC DNA]</scope>
    <source>
        <strain evidence="2 3">BG8</strain>
    </source>
</reference>
<name>H8GIQ4_METAL</name>
<gene>
    <name evidence="2" type="ORF">Metal_2527</name>
</gene>
<dbReference type="HOGENOM" id="CLU_124904_0_0_6"/>
<feature type="signal peptide" evidence="1">
    <location>
        <begin position="1"/>
        <end position="25"/>
    </location>
</feature>
<evidence type="ECO:0008006" key="4">
    <source>
        <dbReference type="Google" id="ProtNLM"/>
    </source>
</evidence>
<sequence>MPHRKAITSAIVGGCLGLCPVFAGAAEIIVNVSVPSAHYSRADTRAIFAMHLRIWPNGEPIKVFTLTDDNPVHKDFVKNSLNMFPHQFRRVWDRMIYSGTGIAPIQLDSEREMIEKVTNTPNAIGYVSKKPDGNAQIRLFDYQ</sequence>
<dbReference type="RefSeq" id="WP_005372783.1">
    <property type="nucleotide sequence ID" value="NZ_CM001475.1"/>
</dbReference>
<accession>H8GIQ4</accession>
<dbReference type="AlphaFoldDB" id="H8GIQ4"/>
<dbReference type="Gene3D" id="3.40.190.10">
    <property type="entry name" value="Periplasmic binding protein-like II"/>
    <property type="match status" value="1"/>
</dbReference>
<keyword evidence="3" id="KW-1185">Reference proteome</keyword>
<organism evidence="2 3">
    <name type="scientific">Methylomicrobium album BG8</name>
    <dbReference type="NCBI Taxonomy" id="686340"/>
    <lineage>
        <taxon>Bacteria</taxon>
        <taxon>Pseudomonadati</taxon>
        <taxon>Pseudomonadota</taxon>
        <taxon>Gammaproteobacteria</taxon>
        <taxon>Methylococcales</taxon>
        <taxon>Methylococcaceae</taxon>
        <taxon>Methylomicrobium</taxon>
    </lineage>
</organism>
<dbReference type="STRING" id="686340.Metal_2527"/>
<dbReference type="Proteomes" id="UP000005090">
    <property type="component" value="Chromosome"/>
</dbReference>
<proteinExistence type="predicted"/>
<protein>
    <recommendedName>
        <fullName evidence="4">PBP domain-containing protein</fullName>
    </recommendedName>
</protein>
<keyword evidence="1" id="KW-0732">Signal</keyword>